<dbReference type="PANTHER" id="PTHR33175">
    <property type="entry name" value="DNA-BINDING PROTEIN HU"/>
    <property type="match status" value="1"/>
</dbReference>
<dbReference type="Pfam" id="PF00216">
    <property type="entry name" value="Bac_DNA_binding"/>
    <property type="match status" value="1"/>
</dbReference>
<evidence type="ECO:0000313" key="6">
    <source>
        <dbReference type="Proteomes" id="UP001595783"/>
    </source>
</evidence>
<comment type="similarity">
    <text evidence="1 4">Belongs to the bacterial histone-like protein family.</text>
</comment>
<evidence type="ECO:0000256" key="4">
    <source>
        <dbReference type="RuleBase" id="RU003939"/>
    </source>
</evidence>
<organism evidence="5 6">
    <name type="scientific">Helicobacter baculiformis</name>
    <dbReference type="NCBI Taxonomy" id="427351"/>
    <lineage>
        <taxon>Bacteria</taxon>
        <taxon>Pseudomonadati</taxon>
        <taxon>Campylobacterota</taxon>
        <taxon>Epsilonproteobacteria</taxon>
        <taxon>Campylobacterales</taxon>
        <taxon>Helicobacteraceae</taxon>
        <taxon>Helicobacter</taxon>
    </lineage>
</organism>
<evidence type="ECO:0000256" key="2">
    <source>
        <dbReference type="ARBA" id="ARBA00023067"/>
    </source>
</evidence>
<evidence type="ECO:0000256" key="3">
    <source>
        <dbReference type="ARBA" id="ARBA00023125"/>
    </source>
</evidence>
<reference evidence="6" key="1">
    <citation type="journal article" date="2019" name="Int. J. Syst. Evol. Microbiol.">
        <title>The Global Catalogue of Microorganisms (GCM) 10K type strain sequencing project: providing services to taxonomists for standard genome sequencing and annotation.</title>
        <authorList>
            <consortium name="The Broad Institute Genomics Platform"/>
            <consortium name="The Broad Institute Genome Sequencing Center for Infectious Disease"/>
            <person name="Wu L."/>
            <person name="Ma J."/>
        </authorList>
    </citation>
    <scope>NUCLEOTIDE SEQUENCE [LARGE SCALE GENOMIC DNA]</scope>
    <source>
        <strain evidence="6">CCUG 53816</strain>
    </source>
</reference>
<protein>
    <submittedName>
        <fullName evidence="5">HU family DNA-binding protein</fullName>
    </submittedName>
</protein>
<gene>
    <name evidence="5" type="ORF">ACFOPX_02280</name>
</gene>
<comment type="caution">
    <text evidence="5">The sequence shown here is derived from an EMBL/GenBank/DDBJ whole genome shotgun (WGS) entry which is preliminary data.</text>
</comment>
<keyword evidence="3 5" id="KW-0238">DNA-binding</keyword>
<dbReference type="RefSeq" id="WP_104752066.1">
    <property type="nucleotide sequence ID" value="NZ_FZMF01000013.1"/>
</dbReference>
<dbReference type="GO" id="GO:0003677">
    <property type="term" value="F:DNA binding"/>
    <property type="evidence" value="ECO:0007669"/>
    <property type="project" value="UniProtKB-KW"/>
</dbReference>
<dbReference type="SMART" id="SM00411">
    <property type="entry name" value="BHL"/>
    <property type="match status" value="1"/>
</dbReference>
<dbReference type="InterPro" id="IPR000119">
    <property type="entry name" value="Hist_DNA-bd"/>
</dbReference>
<evidence type="ECO:0000256" key="1">
    <source>
        <dbReference type="ARBA" id="ARBA00010529"/>
    </source>
</evidence>
<dbReference type="SUPFAM" id="SSF47729">
    <property type="entry name" value="IHF-like DNA-binding proteins"/>
    <property type="match status" value="1"/>
</dbReference>
<keyword evidence="2" id="KW-0226">DNA condensation</keyword>
<dbReference type="EMBL" id="JBHRZO010000009">
    <property type="protein sequence ID" value="MFC3847364.1"/>
    <property type="molecule type" value="Genomic_DNA"/>
</dbReference>
<dbReference type="InterPro" id="IPR010992">
    <property type="entry name" value="IHF-like_DNA-bd_dom_sf"/>
</dbReference>
<dbReference type="Proteomes" id="UP001595783">
    <property type="component" value="Unassembled WGS sequence"/>
</dbReference>
<dbReference type="Gene3D" id="4.10.520.10">
    <property type="entry name" value="IHF-like DNA-binding proteins"/>
    <property type="match status" value="1"/>
</dbReference>
<keyword evidence="6" id="KW-1185">Reference proteome</keyword>
<name>A0ABV7ZFN5_9HELI</name>
<evidence type="ECO:0000313" key="5">
    <source>
        <dbReference type="EMBL" id="MFC3847364.1"/>
    </source>
</evidence>
<dbReference type="PRINTS" id="PR01727">
    <property type="entry name" value="DNABINDINGHU"/>
</dbReference>
<accession>A0ABV7ZFN5</accession>
<proteinExistence type="inferred from homology"/>
<dbReference type="PANTHER" id="PTHR33175:SF3">
    <property type="entry name" value="DNA-BINDING PROTEIN HU-BETA"/>
    <property type="match status" value="1"/>
</dbReference>
<sequence length="100" mass="11015">MKKLEFLDLMQKEGGFKDKKETELALNGFVKAVEKALSGHESVELVGFGKFEAVLQKGKKGKVPGSDKSYTTKDKMVPKFKPGKVLKDVVAASKVTKKKK</sequence>